<dbReference type="PANTHER" id="PTHR12661:SF5">
    <property type="entry name" value="SUPPRESSOR OF SWI4 1 HOMOLOG"/>
    <property type="match status" value="1"/>
</dbReference>
<dbReference type="GO" id="GO:0019843">
    <property type="term" value="F:rRNA binding"/>
    <property type="evidence" value="ECO:0007669"/>
    <property type="project" value="InterPro"/>
</dbReference>
<evidence type="ECO:0000313" key="3">
    <source>
        <dbReference type="EMBL" id="EEY20283.1"/>
    </source>
</evidence>
<dbReference type="EMBL" id="DS985220">
    <property type="protein sequence ID" value="EEY20283.1"/>
    <property type="molecule type" value="Genomic_DNA"/>
</dbReference>
<proteinExistence type="predicted"/>
<feature type="compositionally biased region" description="Acidic residues" evidence="1">
    <location>
        <begin position="315"/>
        <end position="325"/>
    </location>
</feature>
<dbReference type="PANTHER" id="PTHR12661">
    <property type="entry name" value="PETER PAN-RELATED"/>
    <property type="match status" value="1"/>
</dbReference>
<dbReference type="Pfam" id="PF04427">
    <property type="entry name" value="Brix"/>
    <property type="match status" value="1"/>
</dbReference>
<dbReference type="GO" id="GO:0006364">
    <property type="term" value="P:rRNA processing"/>
    <property type="evidence" value="ECO:0007669"/>
    <property type="project" value="InterPro"/>
</dbReference>
<sequence length="462" mass="51072">MARRRTKKKTHLGANNPETAAPGHATISDPKSMVIRIGAGEVGSSVSQLAADVRKVMEPGTASRLKERRSNKLKDYIVMAGPLGVTHFLLFSRSESGNTNLRIGLTPRGPTMHFRVEKYSLCKDVQRAQRHPKGFGNDAVTPPLLVMNNFSAPNATSKSAVPKHLESLATTVFQSLFPPINPQSTSLKTIRRVLLLNREIDPENEGCFILNFRHYAITTRATGLSKPLKRLNAAEKLVAGKTGGPRQKGGVPNLGKLEDIADYMIGGDHGNGYMTDGGTSGSEVDTDAEIEVLERNPKKLSTGKPKPATAATAADDFEDQEDNDEGVERRAVKLVELGPRMRLRLTKVEEGLCSGKPMWHEYVQKSRAEEQELDQRWEKRKADKEARRKEQKANIESKKAAKKANGGARGDDEDEDEDEDMEDYDDYEFDSEGLEGDGEMQVNEKAEENGEWEDEEEEIANG</sequence>
<evidence type="ECO:0000259" key="2">
    <source>
        <dbReference type="PROSITE" id="PS50833"/>
    </source>
</evidence>
<feature type="region of interest" description="Disordered" evidence="1">
    <location>
        <begin position="367"/>
        <end position="462"/>
    </location>
</feature>
<evidence type="ECO:0000256" key="1">
    <source>
        <dbReference type="SAM" id="MobiDB-lite"/>
    </source>
</evidence>
<reference evidence="4" key="1">
    <citation type="journal article" date="2011" name="PLoS Pathog.">
        <title>Comparative genomics yields insights into niche adaptation of plant vascular wilt pathogens.</title>
        <authorList>
            <person name="Klosterman S.J."/>
            <person name="Subbarao K.V."/>
            <person name="Kang S."/>
            <person name="Veronese P."/>
            <person name="Gold S.E."/>
            <person name="Thomma B.P.H.J."/>
            <person name="Chen Z."/>
            <person name="Henrissat B."/>
            <person name="Lee Y.-H."/>
            <person name="Park J."/>
            <person name="Garcia-Pedrajas M.D."/>
            <person name="Barbara D.J."/>
            <person name="Anchieta A."/>
            <person name="de Jonge R."/>
            <person name="Santhanam P."/>
            <person name="Maruthachalam K."/>
            <person name="Atallah Z."/>
            <person name="Amyotte S.G."/>
            <person name="Paz Z."/>
            <person name="Inderbitzin P."/>
            <person name="Hayes R.J."/>
            <person name="Heiman D.I."/>
            <person name="Young S."/>
            <person name="Zeng Q."/>
            <person name="Engels R."/>
            <person name="Galagan J."/>
            <person name="Cuomo C.A."/>
            <person name="Dobinson K.F."/>
            <person name="Ma L.-J."/>
        </authorList>
    </citation>
    <scope>NUCLEOTIDE SEQUENCE [LARGE SCALE GENOMIC DNA]</scope>
    <source>
        <strain evidence="4">VaMs.102 / ATCC MYA-4576 / FGSC 10136</strain>
    </source>
</reference>
<feature type="compositionally biased region" description="Low complexity" evidence="1">
    <location>
        <begin position="304"/>
        <end position="314"/>
    </location>
</feature>
<dbReference type="STRING" id="526221.C9SNB8"/>
<protein>
    <submittedName>
        <fullName evidence="3">Ribosome biogenesis protein SSF1</fullName>
    </submittedName>
</protein>
<keyword evidence="4" id="KW-1185">Reference proteome</keyword>
<accession>C9SNB8</accession>
<dbReference type="AlphaFoldDB" id="C9SNB8"/>
<feature type="compositionally biased region" description="Basic residues" evidence="1">
    <location>
        <begin position="1"/>
        <end position="11"/>
    </location>
</feature>
<dbReference type="OMA" id="KDYTVMT"/>
<dbReference type="GO" id="GO:0000027">
    <property type="term" value="P:ribosomal large subunit assembly"/>
    <property type="evidence" value="ECO:0007669"/>
    <property type="project" value="TreeGrafter"/>
</dbReference>
<dbReference type="GO" id="GO:0030687">
    <property type="term" value="C:preribosome, large subunit precursor"/>
    <property type="evidence" value="ECO:0007669"/>
    <property type="project" value="TreeGrafter"/>
</dbReference>
<dbReference type="KEGG" id="val:VDBG_06393"/>
<feature type="region of interest" description="Disordered" evidence="1">
    <location>
        <begin position="294"/>
        <end position="327"/>
    </location>
</feature>
<gene>
    <name evidence="3" type="ORF">VDBG_06393</name>
</gene>
<dbReference type="InterPro" id="IPR045112">
    <property type="entry name" value="PPAN-like"/>
</dbReference>
<organism evidence="4">
    <name type="scientific">Verticillium alfalfae (strain VaMs.102 / ATCC MYA-4576 / FGSC 10136)</name>
    <name type="common">Verticillium wilt of alfalfa</name>
    <name type="synonym">Verticillium albo-atrum</name>
    <dbReference type="NCBI Taxonomy" id="526221"/>
    <lineage>
        <taxon>Eukaryota</taxon>
        <taxon>Fungi</taxon>
        <taxon>Dikarya</taxon>
        <taxon>Ascomycota</taxon>
        <taxon>Pezizomycotina</taxon>
        <taxon>Sordariomycetes</taxon>
        <taxon>Hypocreomycetidae</taxon>
        <taxon>Glomerellales</taxon>
        <taxon>Plectosphaerellaceae</taxon>
        <taxon>Verticillium</taxon>
    </lineage>
</organism>
<dbReference type="HOGENOM" id="CLU_026936_2_0_1"/>
<feature type="compositionally biased region" description="Basic and acidic residues" evidence="1">
    <location>
        <begin position="367"/>
        <end position="399"/>
    </location>
</feature>
<feature type="compositionally biased region" description="Acidic residues" evidence="1">
    <location>
        <begin position="449"/>
        <end position="462"/>
    </location>
</feature>
<dbReference type="InterPro" id="IPR007109">
    <property type="entry name" value="Brix"/>
</dbReference>
<feature type="compositionally biased region" description="Acidic residues" evidence="1">
    <location>
        <begin position="411"/>
        <end position="438"/>
    </location>
</feature>
<feature type="domain" description="Brix" evidence="2">
    <location>
        <begin position="32"/>
        <end position="354"/>
    </location>
</feature>
<dbReference type="OrthoDB" id="10261452at2759"/>
<name>C9SNB8_VERA1</name>
<dbReference type="SMART" id="SM00879">
    <property type="entry name" value="Brix"/>
    <property type="match status" value="1"/>
</dbReference>
<dbReference type="Proteomes" id="UP000008698">
    <property type="component" value="Unassembled WGS sequence"/>
</dbReference>
<dbReference type="GeneID" id="9535544"/>
<dbReference type="RefSeq" id="XP_003003950.1">
    <property type="nucleotide sequence ID" value="XM_003003904.1"/>
</dbReference>
<dbReference type="eggNOG" id="KOG2963">
    <property type="taxonomic scope" value="Eukaryota"/>
</dbReference>
<evidence type="ECO:0000313" key="4">
    <source>
        <dbReference type="Proteomes" id="UP000008698"/>
    </source>
</evidence>
<feature type="region of interest" description="Disordered" evidence="1">
    <location>
        <begin position="1"/>
        <end position="26"/>
    </location>
</feature>
<dbReference type="PROSITE" id="PS50833">
    <property type="entry name" value="BRIX"/>
    <property type="match status" value="1"/>
</dbReference>